<reference evidence="9" key="1">
    <citation type="submission" date="2023-03" db="EMBL/GenBank/DDBJ databases">
        <title>Actinoallomurus iriomotensis NBRC 103684.</title>
        <authorList>
            <person name="Ichikawa N."/>
            <person name="Sato H."/>
            <person name="Tonouchi N."/>
        </authorList>
    </citation>
    <scope>NUCLEOTIDE SEQUENCE</scope>
    <source>
        <strain evidence="9">NBRC 103684</strain>
    </source>
</reference>
<evidence type="ECO:0000256" key="6">
    <source>
        <dbReference type="ARBA" id="ARBA00023136"/>
    </source>
</evidence>
<feature type="transmembrane region" description="Helical" evidence="7">
    <location>
        <begin position="6"/>
        <end position="25"/>
    </location>
</feature>
<gene>
    <name evidence="9" type="ORF">Airi02_023070</name>
</gene>
<dbReference type="GO" id="GO:0016020">
    <property type="term" value="C:membrane"/>
    <property type="evidence" value="ECO:0007669"/>
    <property type="project" value="UniProtKB-SubCell"/>
</dbReference>
<sequence>MSLHLADVAHILIALTLLILLAHLFGHLFGALRQPPVIGEILGGLLLGPTVLGAFAPGVKDSLFPASGPTASVLGGFYQLGLIFLMFLAGTELQSAGSAAENRTVVGITVFGLVLPFGAGLLIQRLVDPASLSGPKGSATSFALVFGIGIAVTSIPVISRIMLDLGILGTPFARIVLSVAVLEDLALYVMLAVVLGLVQAHSGDAFGLWDLTGIKSVPLTSVYYVAVSLLFLLFFLIFGRRLFRLLTTRRLGALERRNPTALRIVFLFVAVLCCIALGINAVFGALMAGVSVTGAADGADPAPGAGAASGDVSQTVKHFSLALFVPVYFAIVGLQLDLLHHFPVLFFVWFIVVACAVKLAGVWVGARLAGEDNRSATNLAVAMNARGGPGIVLATVTFTAGIINEEFFTVLVLLSILTSQAAGIWLDRKLVRRTDDRNEMEGEDVWSTESEAVRRP</sequence>
<name>A0A9W6RZ95_9ACTN</name>
<dbReference type="InterPro" id="IPR038770">
    <property type="entry name" value="Na+/solute_symporter_sf"/>
</dbReference>
<evidence type="ECO:0000256" key="5">
    <source>
        <dbReference type="ARBA" id="ARBA00023065"/>
    </source>
</evidence>
<dbReference type="AlphaFoldDB" id="A0A9W6RZ95"/>
<evidence type="ECO:0000256" key="7">
    <source>
        <dbReference type="SAM" id="Phobius"/>
    </source>
</evidence>
<proteinExistence type="predicted"/>
<keyword evidence="10" id="KW-1185">Reference proteome</keyword>
<protein>
    <submittedName>
        <fullName evidence="9">Na+/H+ antiporter</fullName>
    </submittedName>
</protein>
<dbReference type="InterPro" id="IPR050794">
    <property type="entry name" value="CPA2_transporter"/>
</dbReference>
<comment type="caution">
    <text evidence="9">The sequence shown here is derived from an EMBL/GenBank/DDBJ whole genome shotgun (WGS) entry which is preliminary data.</text>
</comment>
<evidence type="ECO:0000256" key="2">
    <source>
        <dbReference type="ARBA" id="ARBA00022448"/>
    </source>
</evidence>
<evidence type="ECO:0000259" key="8">
    <source>
        <dbReference type="Pfam" id="PF00999"/>
    </source>
</evidence>
<dbReference type="RefSeq" id="WP_285569824.1">
    <property type="nucleotide sequence ID" value="NZ_BSTK01000003.1"/>
</dbReference>
<keyword evidence="5" id="KW-0406">Ion transport</keyword>
<feature type="transmembrane region" description="Helical" evidence="7">
    <location>
        <begin position="105"/>
        <end position="127"/>
    </location>
</feature>
<dbReference type="GO" id="GO:1902600">
    <property type="term" value="P:proton transmembrane transport"/>
    <property type="evidence" value="ECO:0007669"/>
    <property type="project" value="InterPro"/>
</dbReference>
<dbReference type="Pfam" id="PF00999">
    <property type="entry name" value="Na_H_Exchanger"/>
    <property type="match status" value="1"/>
</dbReference>
<keyword evidence="4 7" id="KW-1133">Transmembrane helix</keyword>
<keyword evidence="6 7" id="KW-0472">Membrane</keyword>
<evidence type="ECO:0000313" key="9">
    <source>
        <dbReference type="EMBL" id="GLY84378.1"/>
    </source>
</evidence>
<feature type="transmembrane region" description="Helical" evidence="7">
    <location>
        <begin position="264"/>
        <end position="288"/>
    </location>
</feature>
<evidence type="ECO:0000256" key="4">
    <source>
        <dbReference type="ARBA" id="ARBA00022989"/>
    </source>
</evidence>
<keyword evidence="2" id="KW-0813">Transport</keyword>
<comment type="subcellular location">
    <subcellularLocation>
        <location evidence="1">Membrane</location>
        <topology evidence="1">Multi-pass membrane protein</topology>
    </subcellularLocation>
</comment>
<dbReference type="GO" id="GO:0015297">
    <property type="term" value="F:antiporter activity"/>
    <property type="evidence" value="ECO:0007669"/>
    <property type="project" value="InterPro"/>
</dbReference>
<feature type="transmembrane region" description="Helical" evidence="7">
    <location>
        <begin position="346"/>
        <end position="366"/>
    </location>
</feature>
<feature type="transmembrane region" description="Helical" evidence="7">
    <location>
        <begin position="407"/>
        <end position="426"/>
    </location>
</feature>
<dbReference type="EMBL" id="BSTK01000003">
    <property type="protein sequence ID" value="GLY84378.1"/>
    <property type="molecule type" value="Genomic_DNA"/>
</dbReference>
<dbReference type="Proteomes" id="UP001165074">
    <property type="component" value="Unassembled WGS sequence"/>
</dbReference>
<dbReference type="PANTHER" id="PTHR32468:SF0">
    <property type="entry name" value="K(+)_H(+) ANTIPORTER 1"/>
    <property type="match status" value="1"/>
</dbReference>
<keyword evidence="3 7" id="KW-0812">Transmembrane</keyword>
<feature type="transmembrane region" description="Helical" evidence="7">
    <location>
        <begin position="175"/>
        <end position="201"/>
    </location>
</feature>
<dbReference type="Gene3D" id="1.20.1530.20">
    <property type="match status" value="1"/>
</dbReference>
<dbReference type="InterPro" id="IPR006153">
    <property type="entry name" value="Cation/H_exchanger_TM"/>
</dbReference>
<feature type="domain" description="Cation/H+ exchanger transmembrane" evidence="8">
    <location>
        <begin position="19"/>
        <end position="427"/>
    </location>
</feature>
<evidence type="ECO:0000256" key="3">
    <source>
        <dbReference type="ARBA" id="ARBA00022692"/>
    </source>
</evidence>
<feature type="transmembrane region" description="Helical" evidence="7">
    <location>
        <begin position="37"/>
        <end position="56"/>
    </location>
</feature>
<dbReference type="PANTHER" id="PTHR32468">
    <property type="entry name" value="CATION/H + ANTIPORTER"/>
    <property type="match status" value="1"/>
</dbReference>
<evidence type="ECO:0000256" key="1">
    <source>
        <dbReference type="ARBA" id="ARBA00004141"/>
    </source>
</evidence>
<evidence type="ECO:0000313" key="10">
    <source>
        <dbReference type="Proteomes" id="UP001165074"/>
    </source>
</evidence>
<accession>A0A9W6RZ95</accession>
<feature type="transmembrane region" description="Helical" evidence="7">
    <location>
        <begin position="221"/>
        <end position="243"/>
    </location>
</feature>
<feature type="transmembrane region" description="Helical" evidence="7">
    <location>
        <begin position="139"/>
        <end position="163"/>
    </location>
</feature>
<feature type="transmembrane region" description="Helical" evidence="7">
    <location>
        <begin position="76"/>
        <end position="93"/>
    </location>
</feature>
<organism evidence="9 10">
    <name type="scientific">Actinoallomurus iriomotensis</name>
    <dbReference type="NCBI Taxonomy" id="478107"/>
    <lineage>
        <taxon>Bacteria</taxon>
        <taxon>Bacillati</taxon>
        <taxon>Actinomycetota</taxon>
        <taxon>Actinomycetes</taxon>
        <taxon>Streptosporangiales</taxon>
        <taxon>Thermomonosporaceae</taxon>
        <taxon>Actinoallomurus</taxon>
    </lineage>
</organism>